<gene>
    <name evidence="1" type="ORF">PECUL_23A019605</name>
</gene>
<name>A0AAD1TE04_PELCU</name>
<reference evidence="1" key="1">
    <citation type="submission" date="2022-03" db="EMBL/GenBank/DDBJ databases">
        <authorList>
            <person name="Alioto T."/>
            <person name="Alioto T."/>
            <person name="Gomez Garrido J."/>
        </authorList>
    </citation>
    <scope>NUCLEOTIDE SEQUENCE</scope>
</reference>
<evidence type="ECO:0000313" key="2">
    <source>
        <dbReference type="Proteomes" id="UP001295444"/>
    </source>
</evidence>
<protein>
    <submittedName>
        <fullName evidence="1">Uncharacterized protein</fullName>
    </submittedName>
</protein>
<proteinExistence type="predicted"/>
<organism evidence="1 2">
    <name type="scientific">Pelobates cultripes</name>
    <name type="common">Western spadefoot toad</name>
    <dbReference type="NCBI Taxonomy" id="61616"/>
    <lineage>
        <taxon>Eukaryota</taxon>
        <taxon>Metazoa</taxon>
        <taxon>Chordata</taxon>
        <taxon>Craniata</taxon>
        <taxon>Vertebrata</taxon>
        <taxon>Euteleostomi</taxon>
        <taxon>Amphibia</taxon>
        <taxon>Batrachia</taxon>
        <taxon>Anura</taxon>
        <taxon>Pelobatoidea</taxon>
        <taxon>Pelobatidae</taxon>
        <taxon>Pelobates</taxon>
    </lineage>
</organism>
<sequence>MIWRRDVRRQDYRQPKASLAQIRWLFSPTFGQYLGNRLYKTPGRSLVSDSNHIRGHLPFLNYTQGYPTTRDPSGDYLYHELGFVTITDNGTPWSPSHHRDLSDMHLATMAESKGLPILLTPFWLSTVSHLTDNPQDTIGDFGGSRSMTGLFGCREASYTPEPVSEYTR</sequence>
<dbReference type="EMBL" id="OW240922">
    <property type="protein sequence ID" value="CAH2322254.1"/>
    <property type="molecule type" value="Genomic_DNA"/>
</dbReference>
<accession>A0AAD1TE04</accession>
<dbReference type="AlphaFoldDB" id="A0AAD1TE04"/>
<dbReference type="Proteomes" id="UP001295444">
    <property type="component" value="Chromosome 11"/>
</dbReference>
<evidence type="ECO:0000313" key="1">
    <source>
        <dbReference type="EMBL" id="CAH2322254.1"/>
    </source>
</evidence>
<keyword evidence="2" id="KW-1185">Reference proteome</keyword>